<dbReference type="GeneTree" id="ENSGT00530000063564"/>
<dbReference type="Proteomes" id="UP000008144">
    <property type="component" value="Chromosome 9"/>
</dbReference>
<dbReference type="Ensembl" id="ENSCINT00000024317.2">
    <property type="protein sequence ID" value="ENSCINP00000024071.2"/>
    <property type="gene ID" value="ENSCING00000013021.2"/>
</dbReference>
<reference evidence="5" key="2">
    <citation type="journal article" date="2008" name="Genome Biol.">
        <title>Improved genome assembly and evidence-based global gene model set for the chordate Ciona intestinalis: new insight into intron and operon populations.</title>
        <authorList>
            <person name="Satou Y."/>
            <person name="Mineta K."/>
            <person name="Ogasawara M."/>
            <person name="Sasakura Y."/>
            <person name="Shoguchi E."/>
            <person name="Ueno K."/>
            <person name="Yamada L."/>
            <person name="Matsumoto J."/>
            <person name="Wasserscheid J."/>
            <person name="Dewar K."/>
            <person name="Wiley G.B."/>
            <person name="Macmil S.L."/>
            <person name="Roe B.A."/>
            <person name="Zeller R.W."/>
            <person name="Hastings K.E."/>
            <person name="Lemaire P."/>
            <person name="Lindquist E."/>
            <person name="Endo T."/>
            <person name="Hotta K."/>
            <person name="Inaba K."/>
        </authorList>
    </citation>
    <scope>NUCLEOTIDE SEQUENCE [LARGE SCALE GENOMIC DNA]</scope>
    <source>
        <strain evidence="5">wild type</strain>
    </source>
</reference>
<sequence>MSTTGRRRTGRSQNVEDETLSQIAKEAEARLAQKRAARIEAREIRMRELEKQQREAQELNEKSIKNSIPLSKAPNTGSSIPSYNHTDQHTPYKNGSFDNLTTDATPEVLKKALRDMENKYNEAMVQTAQLDNEKTQLHYQTQKLLDSLEEQEDDFYRLKKKHKEKCQELEKQKRGFDVLRRKCNDLQDALRQRDELIEMFTNKEAKEKNLEKVIFDLKETIMWKDKKIEAIVRQIEYYKKNESSGQNNHEQGLIFIGNNSESTVEHDGQGDATELMNAPTIDSKVSILTEENRQLLEQVQNLKLMLEEVRASVTEKDSNDLNSSLGATEMQLLEIQREANKQVNEYKFKLQKSEQDLAVFHGNISRLESQLIRYKQTSETYEKNEDEMRAEKRKLMRDLRTALDRIEEVEMTNSHLEKRLERLRASRTALSGPS</sequence>
<feature type="coiled-coil region" evidence="3">
    <location>
        <begin position="113"/>
        <end position="206"/>
    </location>
</feature>
<evidence type="ECO:0000256" key="4">
    <source>
        <dbReference type="SAM" id="MobiDB-lite"/>
    </source>
</evidence>
<dbReference type="Gene3D" id="1.20.5.4090">
    <property type="match status" value="1"/>
</dbReference>
<name>F6UG73_CIOIN</name>
<evidence type="ECO:0000256" key="2">
    <source>
        <dbReference type="ARBA" id="ARBA00023054"/>
    </source>
</evidence>
<proteinExistence type="inferred from homology"/>
<keyword evidence="2 3" id="KW-0175">Coiled coil</keyword>
<evidence type="ECO:0008006" key="7">
    <source>
        <dbReference type="Google" id="ProtNLM"/>
    </source>
</evidence>
<evidence type="ECO:0000256" key="3">
    <source>
        <dbReference type="SAM" id="Coils"/>
    </source>
</evidence>
<feature type="coiled-coil region" evidence="3">
    <location>
        <begin position="285"/>
        <end position="312"/>
    </location>
</feature>
<feature type="compositionally biased region" description="Basic residues" evidence="4">
    <location>
        <begin position="1"/>
        <end position="10"/>
    </location>
</feature>
<reference evidence="5" key="3">
    <citation type="submission" date="2025-08" db="UniProtKB">
        <authorList>
            <consortium name="Ensembl"/>
        </authorList>
    </citation>
    <scope>IDENTIFICATION</scope>
</reference>
<feature type="coiled-coil region" evidence="3">
    <location>
        <begin position="336"/>
        <end position="426"/>
    </location>
</feature>
<dbReference type="Pfam" id="PF09738">
    <property type="entry name" value="LRRFIP"/>
    <property type="match status" value="1"/>
</dbReference>
<dbReference type="EMBL" id="EAAA01002946">
    <property type="status" value="NOT_ANNOTATED_CDS"/>
    <property type="molecule type" value="Genomic_DNA"/>
</dbReference>
<feature type="compositionally biased region" description="Basic and acidic residues" evidence="4">
    <location>
        <begin position="49"/>
        <end position="64"/>
    </location>
</feature>
<dbReference type="HOGENOM" id="CLU_018871_0_0_1"/>
<dbReference type="InterPro" id="IPR019139">
    <property type="entry name" value="LRRFIP1/2"/>
</dbReference>
<evidence type="ECO:0000256" key="1">
    <source>
        <dbReference type="ARBA" id="ARBA00008275"/>
    </source>
</evidence>
<feature type="region of interest" description="Disordered" evidence="4">
    <location>
        <begin position="1"/>
        <end position="22"/>
    </location>
</feature>
<protein>
    <recommendedName>
        <fullName evidence="7">Leucine-rich repeat flightless-interacting protein 2</fullName>
    </recommendedName>
</protein>
<evidence type="ECO:0000313" key="6">
    <source>
        <dbReference type="Proteomes" id="UP000008144"/>
    </source>
</evidence>
<dbReference type="FunCoup" id="F6UG73">
    <property type="interactions" value="65"/>
</dbReference>
<reference evidence="5" key="4">
    <citation type="submission" date="2025-09" db="UniProtKB">
        <authorList>
            <consortium name="Ensembl"/>
        </authorList>
    </citation>
    <scope>IDENTIFICATION</scope>
</reference>
<dbReference type="AlphaFoldDB" id="F6UG73"/>
<dbReference type="InParanoid" id="F6UG73"/>
<organism evidence="5 6">
    <name type="scientific">Ciona intestinalis</name>
    <name type="common">Transparent sea squirt</name>
    <name type="synonym">Ascidia intestinalis</name>
    <dbReference type="NCBI Taxonomy" id="7719"/>
    <lineage>
        <taxon>Eukaryota</taxon>
        <taxon>Metazoa</taxon>
        <taxon>Chordata</taxon>
        <taxon>Tunicata</taxon>
        <taxon>Ascidiacea</taxon>
        <taxon>Phlebobranchia</taxon>
        <taxon>Cionidae</taxon>
        <taxon>Ciona</taxon>
    </lineage>
</organism>
<accession>F6UG73</accession>
<comment type="similarity">
    <text evidence="1">Belongs to the LRRFIP family.</text>
</comment>
<dbReference type="PANTHER" id="PTHR19212:SF0">
    <property type="entry name" value="LD07988P"/>
    <property type="match status" value="1"/>
</dbReference>
<dbReference type="OMA" id="RDKCREH"/>
<feature type="compositionally biased region" description="Polar residues" evidence="4">
    <location>
        <begin position="65"/>
        <end position="101"/>
    </location>
</feature>
<feature type="region of interest" description="Disordered" evidence="4">
    <location>
        <begin position="49"/>
        <end position="101"/>
    </location>
</feature>
<dbReference type="PANTHER" id="PTHR19212">
    <property type="entry name" value="LEUCINE RICH REPEAT IN FLII INTERACTING PROTEIN"/>
    <property type="match status" value="1"/>
</dbReference>
<evidence type="ECO:0000313" key="5">
    <source>
        <dbReference type="Ensembl" id="ENSCINP00000024071.2"/>
    </source>
</evidence>
<dbReference type="GO" id="GO:0006355">
    <property type="term" value="P:regulation of DNA-templated transcription"/>
    <property type="evidence" value="ECO:0007669"/>
    <property type="project" value="InterPro"/>
</dbReference>
<dbReference type="STRING" id="7719.ENSCINP00000024071"/>
<keyword evidence="6" id="KW-1185">Reference proteome</keyword>
<reference evidence="6" key="1">
    <citation type="journal article" date="2002" name="Science">
        <title>The draft genome of Ciona intestinalis: insights into chordate and vertebrate origins.</title>
        <authorList>
            <person name="Dehal P."/>
            <person name="Satou Y."/>
            <person name="Campbell R.K."/>
            <person name="Chapman J."/>
            <person name="Degnan B."/>
            <person name="De Tomaso A."/>
            <person name="Davidson B."/>
            <person name="Di Gregorio A."/>
            <person name="Gelpke M."/>
            <person name="Goodstein D.M."/>
            <person name="Harafuji N."/>
            <person name="Hastings K.E."/>
            <person name="Ho I."/>
            <person name="Hotta K."/>
            <person name="Huang W."/>
            <person name="Kawashima T."/>
            <person name="Lemaire P."/>
            <person name="Martinez D."/>
            <person name="Meinertzhagen I.A."/>
            <person name="Necula S."/>
            <person name="Nonaka M."/>
            <person name="Putnam N."/>
            <person name="Rash S."/>
            <person name="Saiga H."/>
            <person name="Satake M."/>
            <person name="Terry A."/>
            <person name="Yamada L."/>
            <person name="Wang H.G."/>
            <person name="Awazu S."/>
            <person name="Azumi K."/>
            <person name="Boore J."/>
            <person name="Branno M."/>
            <person name="Chin-Bow S."/>
            <person name="DeSantis R."/>
            <person name="Doyle S."/>
            <person name="Francino P."/>
            <person name="Keys D.N."/>
            <person name="Haga S."/>
            <person name="Hayashi H."/>
            <person name="Hino K."/>
            <person name="Imai K.S."/>
            <person name="Inaba K."/>
            <person name="Kano S."/>
            <person name="Kobayashi K."/>
            <person name="Kobayashi M."/>
            <person name="Lee B.I."/>
            <person name="Makabe K.W."/>
            <person name="Manohar C."/>
            <person name="Matassi G."/>
            <person name="Medina M."/>
            <person name="Mochizuki Y."/>
            <person name="Mount S."/>
            <person name="Morishita T."/>
            <person name="Miura S."/>
            <person name="Nakayama A."/>
            <person name="Nishizaka S."/>
            <person name="Nomoto H."/>
            <person name="Ohta F."/>
            <person name="Oishi K."/>
            <person name="Rigoutsos I."/>
            <person name="Sano M."/>
            <person name="Sasaki A."/>
            <person name="Sasakura Y."/>
            <person name="Shoguchi E."/>
            <person name="Shin-i T."/>
            <person name="Spagnuolo A."/>
            <person name="Stainier D."/>
            <person name="Suzuki M.M."/>
            <person name="Tassy O."/>
            <person name="Takatori N."/>
            <person name="Tokuoka M."/>
            <person name="Yagi K."/>
            <person name="Yoshizaki F."/>
            <person name="Wada S."/>
            <person name="Zhang C."/>
            <person name="Hyatt P.D."/>
            <person name="Larimer F."/>
            <person name="Detter C."/>
            <person name="Doggett N."/>
            <person name="Glavina T."/>
            <person name="Hawkins T."/>
            <person name="Richardson P."/>
            <person name="Lucas S."/>
            <person name="Kohara Y."/>
            <person name="Levine M."/>
            <person name="Satoh N."/>
            <person name="Rokhsar D.S."/>
        </authorList>
    </citation>
    <scope>NUCLEOTIDE SEQUENCE [LARGE SCALE GENOMIC DNA]</scope>
</reference>